<dbReference type="GO" id="GO:0005525">
    <property type="term" value="F:GTP binding"/>
    <property type="evidence" value="ECO:0007669"/>
    <property type="project" value="InterPro"/>
</dbReference>
<dbReference type="Proteomes" id="UP000011518">
    <property type="component" value="Unassembled WGS sequence"/>
</dbReference>
<dbReference type="GO" id="GO:0003924">
    <property type="term" value="F:GTPase activity"/>
    <property type="evidence" value="ECO:0007669"/>
    <property type="project" value="InterPro"/>
</dbReference>
<organism evidence="3 4">
    <name type="scientific">Tupaia chinensis</name>
    <name type="common">Chinese tree shrew</name>
    <name type="synonym">Tupaia belangeri chinensis</name>
    <dbReference type="NCBI Taxonomy" id="246437"/>
    <lineage>
        <taxon>Eukaryota</taxon>
        <taxon>Metazoa</taxon>
        <taxon>Chordata</taxon>
        <taxon>Craniata</taxon>
        <taxon>Vertebrata</taxon>
        <taxon>Euteleostomi</taxon>
        <taxon>Mammalia</taxon>
        <taxon>Eutheria</taxon>
        <taxon>Euarchontoglires</taxon>
        <taxon>Scandentia</taxon>
        <taxon>Tupaiidae</taxon>
        <taxon>Tupaia</taxon>
    </lineage>
</organism>
<dbReference type="InterPro" id="IPR003130">
    <property type="entry name" value="GED"/>
</dbReference>
<dbReference type="AlphaFoldDB" id="L9JHG6"/>
<dbReference type="Pfam" id="PF02212">
    <property type="entry name" value="GED"/>
    <property type="match status" value="1"/>
</dbReference>
<gene>
    <name evidence="3" type="ORF">TREES_T100007850</name>
</gene>
<evidence type="ECO:0000313" key="4">
    <source>
        <dbReference type="Proteomes" id="UP000011518"/>
    </source>
</evidence>
<feature type="region of interest" description="Disordered" evidence="1">
    <location>
        <begin position="8"/>
        <end position="28"/>
    </location>
</feature>
<dbReference type="Gene3D" id="1.20.120.1240">
    <property type="entry name" value="Dynamin, middle domain"/>
    <property type="match status" value="1"/>
</dbReference>
<sequence length="77" mass="8920">MVASVAVMWASQDKEKASKTDKNRSDNFMDSMDPQLEWQVGTIRILVDLYMAIVNETMQDLMPKTIMHLMFNVRARP</sequence>
<reference evidence="4" key="1">
    <citation type="submission" date="2012-07" db="EMBL/GenBank/DDBJ databases">
        <title>Genome of the Chinese tree shrew, a rising model animal genetically related to primates.</title>
        <authorList>
            <person name="Zhang G."/>
            <person name="Fan Y."/>
            <person name="Yao Y."/>
            <person name="Huang Z."/>
        </authorList>
    </citation>
    <scope>NUCLEOTIDE SEQUENCE [LARGE SCALE GENOMIC DNA]</scope>
</reference>
<keyword evidence="4" id="KW-1185">Reference proteome</keyword>
<dbReference type="STRING" id="246437.L9JHG6"/>
<evidence type="ECO:0000259" key="2">
    <source>
        <dbReference type="PROSITE" id="PS51388"/>
    </source>
</evidence>
<feature type="domain" description="GED" evidence="2">
    <location>
        <begin position="40"/>
        <end position="77"/>
    </location>
</feature>
<feature type="compositionally biased region" description="Basic and acidic residues" evidence="1">
    <location>
        <begin position="12"/>
        <end position="27"/>
    </location>
</feature>
<dbReference type="InParanoid" id="L9JHG6"/>
<dbReference type="InterPro" id="IPR020850">
    <property type="entry name" value="GED_dom"/>
</dbReference>
<protein>
    <submittedName>
        <fullName evidence="3">Dynamin-1</fullName>
    </submittedName>
</protein>
<evidence type="ECO:0000256" key="1">
    <source>
        <dbReference type="SAM" id="MobiDB-lite"/>
    </source>
</evidence>
<accession>L9JHG6</accession>
<proteinExistence type="predicted"/>
<dbReference type="EMBL" id="KB321041">
    <property type="protein sequence ID" value="ELW48502.1"/>
    <property type="molecule type" value="Genomic_DNA"/>
</dbReference>
<name>L9JHG6_TUPCH</name>
<reference evidence="4" key="2">
    <citation type="journal article" date="2013" name="Nat. Commun.">
        <title>Genome of the Chinese tree shrew.</title>
        <authorList>
            <person name="Fan Y."/>
            <person name="Huang Z.Y."/>
            <person name="Cao C.C."/>
            <person name="Chen C.S."/>
            <person name="Chen Y.X."/>
            <person name="Fan D.D."/>
            <person name="He J."/>
            <person name="Hou H.L."/>
            <person name="Hu L."/>
            <person name="Hu X.T."/>
            <person name="Jiang X.T."/>
            <person name="Lai R."/>
            <person name="Lang Y.S."/>
            <person name="Liang B."/>
            <person name="Liao S.G."/>
            <person name="Mu D."/>
            <person name="Ma Y.Y."/>
            <person name="Niu Y.Y."/>
            <person name="Sun X.Q."/>
            <person name="Xia J.Q."/>
            <person name="Xiao J."/>
            <person name="Xiong Z.Q."/>
            <person name="Xu L."/>
            <person name="Yang L."/>
            <person name="Zhang Y."/>
            <person name="Zhao W."/>
            <person name="Zhao X.D."/>
            <person name="Zheng Y.T."/>
            <person name="Zhou J.M."/>
            <person name="Zhu Y.B."/>
            <person name="Zhang G.J."/>
            <person name="Wang J."/>
            <person name="Yao Y.G."/>
        </authorList>
    </citation>
    <scope>NUCLEOTIDE SEQUENCE [LARGE SCALE GENOMIC DNA]</scope>
</reference>
<evidence type="ECO:0000313" key="3">
    <source>
        <dbReference type="EMBL" id="ELW48502.1"/>
    </source>
</evidence>
<dbReference type="PROSITE" id="PS51388">
    <property type="entry name" value="GED"/>
    <property type="match status" value="1"/>
</dbReference>